<dbReference type="OrthoDB" id="7554564at2"/>
<organism evidence="2 3">
    <name type="scientific">Sphingomonas naasensis</name>
    <dbReference type="NCBI Taxonomy" id="1344951"/>
    <lineage>
        <taxon>Bacteria</taxon>
        <taxon>Pseudomonadati</taxon>
        <taxon>Pseudomonadota</taxon>
        <taxon>Alphaproteobacteria</taxon>
        <taxon>Sphingomonadales</taxon>
        <taxon>Sphingomonadaceae</taxon>
        <taxon>Sphingomonas</taxon>
    </lineage>
</organism>
<gene>
    <name evidence="2" type="ORF">E5A74_19275</name>
</gene>
<dbReference type="RefSeq" id="WP_135987257.1">
    <property type="nucleotide sequence ID" value="NZ_JAASQM010000001.1"/>
</dbReference>
<comment type="caution">
    <text evidence="2">The sequence shown here is derived from an EMBL/GenBank/DDBJ whole genome shotgun (WGS) entry which is preliminary data.</text>
</comment>
<evidence type="ECO:0000313" key="2">
    <source>
        <dbReference type="EMBL" id="TGX37917.1"/>
    </source>
</evidence>
<dbReference type="Pfam" id="PF12276">
    <property type="entry name" value="DUF3617"/>
    <property type="match status" value="1"/>
</dbReference>
<accession>A0A4S1W9D2</accession>
<proteinExistence type="predicted"/>
<feature type="chain" id="PRO_5020752386" evidence="1">
    <location>
        <begin position="21"/>
        <end position="189"/>
    </location>
</feature>
<dbReference type="InterPro" id="IPR022061">
    <property type="entry name" value="DUF3617"/>
</dbReference>
<evidence type="ECO:0000313" key="3">
    <source>
        <dbReference type="Proteomes" id="UP000309848"/>
    </source>
</evidence>
<dbReference type="Proteomes" id="UP000309848">
    <property type="component" value="Unassembled WGS sequence"/>
</dbReference>
<sequence>MRAILVLGTAALALSACQSAEEKHAAETGEIEVTNAPTAQVAKLLKAAAPKTAARPGLWKAALRIESVDVGPGSDNAAQLAMAKKLERDATECKTAEQLKPFDISKLEKAAGECTFVRYVAKGGKVDAEIRCKKPNGPITELRINGTSAPTGFDVGIETRTGTAGKPGFSLVRMRSTGARLGECAGTAG</sequence>
<evidence type="ECO:0000256" key="1">
    <source>
        <dbReference type="SAM" id="SignalP"/>
    </source>
</evidence>
<name>A0A4S1W9D2_9SPHN</name>
<dbReference type="EMBL" id="SRXU01000011">
    <property type="protein sequence ID" value="TGX37917.1"/>
    <property type="molecule type" value="Genomic_DNA"/>
</dbReference>
<keyword evidence="1" id="KW-0732">Signal</keyword>
<dbReference type="AlphaFoldDB" id="A0A4S1W9D2"/>
<reference evidence="2 3" key="1">
    <citation type="submission" date="2019-04" db="EMBL/GenBank/DDBJ databases">
        <title>Sphingomonas psychrotolerans sp. nov., isolated from soil in the Tianshan Mountains, Xinjiang, China.</title>
        <authorList>
            <person name="Luo Y."/>
            <person name="Sheng H."/>
        </authorList>
    </citation>
    <scope>NUCLEOTIDE SEQUENCE [LARGE SCALE GENOMIC DNA]</scope>
    <source>
        <strain evidence="2 3">KIS18-15</strain>
    </source>
</reference>
<protein>
    <submittedName>
        <fullName evidence="2">DUF3617 family protein</fullName>
    </submittedName>
</protein>
<feature type="signal peptide" evidence="1">
    <location>
        <begin position="1"/>
        <end position="20"/>
    </location>
</feature>
<dbReference type="PROSITE" id="PS51257">
    <property type="entry name" value="PROKAR_LIPOPROTEIN"/>
    <property type="match status" value="1"/>
</dbReference>
<keyword evidence="3" id="KW-1185">Reference proteome</keyword>